<evidence type="ECO:0000313" key="7">
    <source>
        <dbReference type="EMBL" id="RAL65877.1"/>
    </source>
</evidence>
<sequence length="210" mass="22527">MSSSPSALEGSATSPVNRDGQRDRRFGKHGAKRGKLVKNGTFVLPSTGERLRRQITLRHPSGFDGPARAHSHDEGFFCGGGLGFIGWFKQAYNAPLVSVACSLASLAIITVLTKENAVQVGAFSGDKIVQVMKMVIIMGMTSTSVVSLLAWPISARAELRESMIKTTDSFGDMLTMITGGFLSGAETDLRSASFNQAQKKYKSAFSSSRK</sequence>
<gene>
    <name evidence="7" type="ORF">DID88_005540</name>
</gene>
<dbReference type="OrthoDB" id="2306at2759"/>
<feature type="transmembrane region" description="Helical" evidence="6">
    <location>
        <begin position="92"/>
        <end position="112"/>
    </location>
</feature>
<comment type="subcellular location">
    <subcellularLocation>
        <location evidence="1">Membrane</location>
        <topology evidence="1">Multi-pass membrane protein</topology>
    </subcellularLocation>
</comment>
<keyword evidence="3 6" id="KW-1133">Transmembrane helix</keyword>
<name>A0A395J033_9HELO</name>
<dbReference type="Proteomes" id="UP000249056">
    <property type="component" value="Unassembled WGS sequence"/>
</dbReference>
<keyword evidence="2 6" id="KW-0812">Transmembrane</keyword>
<keyword evidence="8" id="KW-1185">Reference proteome</keyword>
<accession>A0A395J033</accession>
<feature type="transmembrane region" description="Helical" evidence="6">
    <location>
        <begin position="132"/>
        <end position="153"/>
    </location>
</feature>
<proteinExistence type="predicted"/>
<dbReference type="PANTHER" id="PTHR47804">
    <property type="entry name" value="60S RIBOSOMAL PROTEIN L19"/>
    <property type="match status" value="1"/>
</dbReference>
<dbReference type="GO" id="GO:0016020">
    <property type="term" value="C:membrane"/>
    <property type="evidence" value="ECO:0007669"/>
    <property type="project" value="UniProtKB-SubCell"/>
</dbReference>
<keyword evidence="4 6" id="KW-0472">Membrane</keyword>
<evidence type="ECO:0000256" key="2">
    <source>
        <dbReference type="ARBA" id="ARBA00022692"/>
    </source>
</evidence>
<feature type="region of interest" description="Disordered" evidence="5">
    <location>
        <begin position="1"/>
        <end position="31"/>
    </location>
</feature>
<feature type="compositionally biased region" description="Polar residues" evidence="5">
    <location>
        <begin position="1"/>
        <end position="16"/>
    </location>
</feature>
<evidence type="ECO:0000313" key="8">
    <source>
        <dbReference type="Proteomes" id="UP000249056"/>
    </source>
</evidence>
<dbReference type="PANTHER" id="PTHR47804:SF1">
    <property type="entry name" value="DUF2421 DOMAIN-CONTAINING PROTEIN"/>
    <property type="match status" value="1"/>
</dbReference>
<evidence type="ECO:0000256" key="1">
    <source>
        <dbReference type="ARBA" id="ARBA00004141"/>
    </source>
</evidence>
<evidence type="ECO:0000256" key="3">
    <source>
        <dbReference type="ARBA" id="ARBA00022989"/>
    </source>
</evidence>
<dbReference type="AlphaFoldDB" id="A0A395J033"/>
<protein>
    <submittedName>
        <fullName evidence="7">Uncharacterized protein</fullName>
    </submittedName>
</protein>
<evidence type="ECO:0000256" key="5">
    <source>
        <dbReference type="SAM" id="MobiDB-lite"/>
    </source>
</evidence>
<organism evidence="7 8">
    <name type="scientific">Monilinia fructigena</name>
    <dbReference type="NCBI Taxonomy" id="38457"/>
    <lineage>
        <taxon>Eukaryota</taxon>
        <taxon>Fungi</taxon>
        <taxon>Dikarya</taxon>
        <taxon>Ascomycota</taxon>
        <taxon>Pezizomycotina</taxon>
        <taxon>Leotiomycetes</taxon>
        <taxon>Helotiales</taxon>
        <taxon>Sclerotiniaceae</taxon>
        <taxon>Monilinia</taxon>
    </lineage>
</organism>
<evidence type="ECO:0000256" key="6">
    <source>
        <dbReference type="SAM" id="Phobius"/>
    </source>
</evidence>
<evidence type="ECO:0000256" key="4">
    <source>
        <dbReference type="ARBA" id="ARBA00023136"/>
    </source>
</evidence>
<reference evidence="7 8" key="1">
    <citation type="submission" date="2018-06" db="EMBL/GenBank/DDBJ databases">
        <title>Genome Sequence of the Brown Rot Fungal Pathogen Monilinia fructigena.</title>
        <authorList>
            <person name="Landi L."/>
            <person name="De Miccolis Angelini R.M."/>
            <person name="Pollastro S."/>
            <person name="Abate D."/>
            <person name="Faretra F."/>
            <person name="Romanazzi G."/>
        </authorList>
    </citation>
    <scope>NUCLEOTIDE SEQUENCE [LARGE SCALE GENOMIC DNA]</scope>
    <source>
        <strain evidence="7 8">Mfrg269</strain>
    </source>
</reference>
<dbReference type="InterPro" id="IPR052430">
    <property type="entry name" value="IVT-Associated"/>
</dbReference>
<dbReference type="EMBL" id="QKRW01000008">
    <property type="protein sequence ID" value="RAL65877.1"/>
    <property type="molecule type" value="Genomic_DNA"/>
</dbReference>
<comment type="caution">
    <text evidence="7">The sequence shown here is derived from an EMBL/GenBank/DDBJ whole genome shotgun (WGS) entry which is preliminary data.</text>
</comment>